<dbReference type="EMBL" id="MN739906">
    <property type="protein sequence ID" value="QHT76903.1"/>
    <property type="molecule type" value="Genomic_DNA"/>
</dbReference>
<sequence length="41" mass="4996">MFDALIIDIFRKIIISMKPRIIYLKIIKTIFREIKLRSKNC</sequence>
<accession>A0A6C0HA85</accession>
<name>A0A6C0HA85_9ZZZZ</name>
<evidence type="ECO:0000313" key="1">
    <source>
        <dbReference type="EMBL" id="QHT76903.1"/>
    </source>
</evidence>
<organism evidence="1">
    <name type="scientific">viral metagenome</name>
    <dbReference type="NCBI Taxonomy" id="1070528"/>
    <lineage>
        <taxon>unclassified sequences</taxon>
        <taxon>metagenomes</taxon>
        <taxon>organismal metagenomes</taxon>
    </lineage>
</organism>
<protein>
    <submittedName>
        <fullName evidence="1">Uncharacterized protein</fullName>
    </submittedName>
</protein>
<dbReference type="AlphaFoldDB" id="A0A6C0HA85"/>
<reference evidence="1" key="1">
    <citation type="journal article" date="2020" name="Nature">
        <title>Giant virus diversity and host interactions through global metagenomics.</title>
        <authorList>
            <person name="Schulz F."/>
            <person name="Roux S."/>
            <person name="Paez-Espino D."/>
            <person name="Jungbluth S."/>
            <person name="Walsh D.A."/>
            <person name="Denef V.J."/>
            <person name="McMahon K.D."/>
            <person name="Konstantinidis K.T."/>
            <person name="Eloe-Fadrosh E.A."/>
            <person name="Kyrpides N.C."/>
            <person name="Woyke T."/>
        </authorList>
    </citation>
    <scope>NUCLEOTIDE SEQUENCE</scope>
    <source>
        <strain evidence="1">GVMAG-M-3300023179-82</strain>
    </source>
</reference>
<proteinExistence type="predicted"/>